<evidence type="ECO:0000313" key="10">
    <source>
        <dbReference type="Proteomes" id="UP001623290"/>
    </source>
</evidence>
<keyword evidence="7" id="KW-0813">Transport</keyword>
<dbReference type="Pfam" id="PF02472">
    <property type="entry name" value="ExbD"/>
    <property type="match status" value="1"/>
</dbReference>
<keyword evidence="10" id="KW-1185">Reference proteome</keyword>
<keyword evidence="4 7" id="KW-0812">Transmembrane</keyword>
<comment type="similarity">
    <text evidence="2 7">Belongs to the ExbD/TolR family.</text>
</comment>
<protein>
    <submittedName>
        <fullName evidence="9">Biopolymer transporter ExbD</fullName>
    </submittedName>
</protein>
<proteinExistence type="inferred from homology"/>
<reference evidence="9 10" key="1">
    <citation type="submission" date="2023-09" db="EMBL/GenBank/DDBJ databases">
        <title>Thioclava shenzhenensis sp. nov., a multidrug resistant bacteria-antagonizing species isolated from coastal seawater.</title>
        <authorList>
            <person name="Long M."/>
        </authorList>
    </citation>
    <scope>NUCLEOTIDE SEQUENCE [LARGE SCALE GENOMIC DNA]</scope>
    <source>
        <strain evidence="9 10">FTW29</strain>
        <plasmid evidence="9 10">unnamed1</plasmid>
    </source>
</reference>
<feature type="region of interest" description="Disordered" evidence="8">
    <location>
        <begin position="54"/>
        <end position="77"/>
    </location>
</feature>
<dbReference type="Gene3D" id="3.30.420.270">
    <property type="match status" value="1"/>
</dbReference>
<keyword evidence="9" id="KW-0614">Plasmid</keyword>
<accession>A0ABZ1E310</accession>
<keyword evidence="5" id="KW-1133">Transmembrane helix</keyword>
<evidence type="ECO:0000256" key="1">
    <source>
        <dbReference type="ARBA" id="ARBA00004162"/>
    </source>
</evidence>
<evidence type="ECO:0000256" key="2">
    <source>
        <dbReference type="ARBA" id="ARBA00005811"/>
    </source>
</evidence>
<evidence type="ECO:0000256" key="3">
    <source>
        <dbReference type="ARBA" id="ARBA00022475"/>
    </source>
</evidence>
<evidence type="ECO:0000256" key="4">
    <source>
        <dbReference type="ARBA" id="ARBA00022692"/>
    </source>
</evidence>
<evidence type="ECO:0000256" key="8">
    <source>
        <dbReference type="SAM" id="MobiDB-lite"/>
    </source>
</evidence>
<organism evidence="9 10">
    <name type="scientific">Thioclava litoralis</name>
    <dbReference type="NCBI Taxonomy" id="3076557"/>
    <lineage>
        <taxon>Bacteria</taxon>
        <taxon>Pseudomonadati</taxon>
        <taxon>Pseudomonadota</taxon>
        <taxon>Alphaproteobacteria</taxon>
        <taxon>Rhodobacterales</taxon>
        <taxon>Paracoccaceae</taxon>
        <taxon>Thioclava</taxon>
    </lineage>
</organism>
<name>A0ABZ1E310_9RHOB</name>
<geneLocation type="plasmid" evidence="9 10">
    <name>unnamed1</name>
</geneLocation>
<dbReference type="Proteomes" id="UP001623290">
    <property type="component" value="Plasmid unnamed1"/>
</dbReference>
<evidence type="ECO:0000256" key="5">
    <source>
        <dbReference type="ARBA" id="ARBA00022989"/>
    </source>
</evidence>
<keyword evidence="7" id="KW-0653">Protein transport</keyword>
<sequence length="155" mass="16350">MCAARPLLPPPPRRTRRVALTPLADTMFQLLIFFMLSSGLTPYSLLGLSGASGAGGQTMTASGTGQGGAQPARGRDQDQQLWRIGAGDVETNGQHFPFAQIDALAQALAQQEPVPDVVLVARAEAHVQDVVTVMARLHAQGLQNVRLAIDAEGGR</sequence>
<gene>
    <name evidence="9" type="ORF">RPE78_14370</name>
</gene>
<dbReference type="RefSeq" id="WP_330647207.1">
    <property type="nucleotide sequence ID" value="NZ_CP135444.1"/>
</dbReference>
<evidence type="ECO:0000256" key="7">
    <source>
        <dbReference type="RuleBase" id="RU003879"/>
    </source>
</evidence>
<keyword evidence="6" id="KW-0472">Membrane</keyword>
<evidence type="ECO:0000256" key="6">
    <source>
        <dbReference type="ARBA" id="ARBA00023136"/>
    </source>
</evidence>
<dbReference type="EMBL" id="CP135444">
    <property type="protein sequence ID" value="WRY35435.1"/>
    <property type="molecule type" value="Genomic_DNA"/>
</dbReference>
<keyword evidence="3" id="KW-1003">Cell membrane</keyword>
<comment type="subcellular location">
    <subcellularLocation>
        <location evidence="1">Cell membrane</location>
        <topology evidence="1">Single-pass membrane protein</topology>
    </subcellularLocation>
    <subcellularLocation>
        <location evidence="7">Cell membrane</location>
        <topology evidence="7">Single-pass type II membrane protein</topology>
    </subcellularLocation>
</comment>
<dbReference type="InterPro" id="IPR003400">
    <property type="entry name" value="ExbD"/>
</dbReference>
<dbReference type="PANTHER" id="PTHR30558">
    <property type="entry name" value="EXBD MEMBRANE COMPONENT OF PMF-DRIVEN MACROMOLECULE IMPORT SYSTEM"/>
    <property type="match status" value="1"/>
</dbReference>
<evidence type="ECO:0000313" key="9">
    <source>
        <dbReference type="EMBL" id="WRY35435.1"/>
    </source>
</evidence>